<proteinExistence type="predicted"/>
<organism evidence="1 2">
    <name type="scientific">Eumeta variegata</name>
    <name type="common">Bagworm moth</name>
    <name type="synonym">Eumeta japonica</name>
    <dbReference type="NCBI Taxonomy" id="151549"/>
    <lineage>
        <taxon>Eukaryota</taxon>
        <taxon>Metazoa</taxon>
        <taxon>Ecdysozoa</taxon>
        <taxon>Arthropoda</taxon>
        <taxon>Hexapoda</taxon>
        <taxon>Insecta</taxon>
        <taxon>Pterygota</taxon>
        <taxon>Neoptera</taxon>
        <taxon>Endopterygota</taxon>
        <taxon>Lepidoptera</taxon>
        <taxon>Glossata</taxon>
        <taxon>Ditrysia</taxon>
        <taxon>Tineoidea</taxon>
        <taxon>Psychidae</taxon>
        <taxon>Oiketicinae</taxon>
        <taxon>Eumeta</taxon>
    </lineage>
</organism>
<dbReference type="AlphaFoldDB" id="A0A4C1TAF7"/>
<accession>A0A4C1TAF7</accession>
<protein>
    <submittedName>
        <fullName evidence="1">Uncharacterized protein</fullName>
    </submittedName>
</protein>
<dbReference type="EMBL" id="BGZK01000046">
    <property type="protein sequence ID" value="GBP11483.1"/>
    <property type="molecule type" value="Genomic_DNA"/>
</dbReference>
<evidence type="ECO:0000313" key="1">
    <source>
        <dbReference type="EMBL" id="GBP11483.1"/>
    </source>
</evidence>
<evidence type="ECO:0000313" key="2">
    <source>
        <dbReference type="Proteomes" id="UP000299102"/>
    </source>
</evidence>
<dbReference type="Proteomes" id="UP000299102">
    <property type="component" value="Unassembled WGS sequence"/>
</dbReference>
<sequence>MLVAVQGRQVAAPVTIRPTMDVKKKHNYPTFAQRTLKRRYVFAASDPRRRRHERGSRPALCFNIRPEGARAALKPYEGRPVRRSAAAVAPEAVTLYETKTNYLIFSTDPPPPPDPLVARSRSSFKILGFFLDPDVVLDPDPAAAPAFDPANIIIHGLRFKAY</sequence>
<reference evidence="1 2" key="1">
    <citation type="journal article" date="2019" name="Commun. Biol.">
        <title>The bagworm genome reveals a unique fibroin gene that provides high tensile strength.</title>
        <authorList>
            <person name="Kono N."/>
            <person name="Nakamura H."/>
            <person name="Ohtoshi R."/>
            <person name="Tomita M."/>
            <person name="Numata K."/>
            <person name="Arakawa K."/>
        </authorList>
    </citation>
    <scope>NUCLEOTIDE SEQUENCE [LARGE SCALE GENOMIC DNA]</scope>
</reference>
<gene>
    <name evidence="1" type="ORF">EVAR_92972_1</name>
</gene>
<comment type="caution">
    <text evidence="1">The sequence shown here is derived from an EMBL/GenBank/DDBJ whole genome shotgun (WGS) entry which is preliminary data.</text>
</comment>
<keyword evidence="2" id="KW-1185">Reference proteome</keyword>
<name>A0A4C1TAF7_EUMVA</name>